<evidence type="ECO:0000256" key="1">
    <source>
        <dbReference type="SAM" id="MobiDB-lite"/>
    </source>
</evidence>
<comment type="caution">
    <text evidence="2">The sequence shown here is derived from an EMBL/GenBank/DDBJ whole genome shotgun (WGS) entry which is preliminary data.</text>
</comment>
<name>A0A4C1WCX1_EUMVA</name>
<dbReference type="Proteomes" id="UP000299102">
    <property type="component" value="Unassembled WGS sequence"/>
</dbReference>
<dbReference type="AlphaFoldDB" id="A0A4C1WCX1"/>
<evidence type="ECO:0000313" key="2">
    <source>
        <dbReference type="EMBL" id="GBP48931.1"/>
    </source>
</evidence>
<protein>
    <submittedName>
        <fullName evidence="2">Uncharacterized protein</fullName>
    </submittedName>
</protein>
<feature type="region of interest" description="Disordered" evidence="1">
    <location>
        <begin position="73"/>
        <end position="95"/>
    </location>
</feature>
<proteinExistence type="predicted"/>
<dbReference type="EMBL" id="BGZK01000533">
    <property type="protein sequence ID" value="GBP48931.1"/>
    <property type="molecule type" value="Genomic_DNA"/>
</dbReference>
<sequence>MRKSCRFIMRLRARPRRSARRATRRIFNINCNLVCLFHGSVAAGAGFTSVALPGTWPGECYSLSIPLRIHLSGGASRRRGNDTSAGQSYYDPRGLSTRYFSRSTIRVSPGASK</sequence>
<keyword evidence="3" id="KW-1185">Reference proteome</keyword>
<organism evidence="2 3">
    <name type="scientific">Eumeta variegata</name>
    <name type="common">Bagworm moth</name>
    <name type="synonym">Eumeta japonica</name>
    <dbReference type="NCBI Taxonomy" id="151549"/>
    <lineage>
        <taxon>Eukaryota</taxon>
        <taxon>Metazoa</taxon>
        <taxon>Ecdysozoa</taxon>
        <taxon>Arthropoda</taxon>
        <taxon>Hexapoda</taxon>
        <taxon>Insecta</taxon>
        <taxon>Pterygota</taxon>
        <taxon>Neoptera</taxon>
        <taxon>Endopterygota</taxon>
        <taxon>Lepidoptera</taxon>
        <taxon>Glossata</taxon>
        <taxon>Ditrysia</taxon>
        <taxon>Tineoidea</taxon>
        <taxon>Psychidae</taxon>
        <taxon>Oiketicinae</taxon>
        <taxon>Eumeta</taxon>
    </lineage>
</organism>
<reference evidence="2 3" key="1">
    <citation type="journal article" date="2019" name="Commun. Biol.">
        <title>The bagworm genome reveals a unique fibroin gene that provides high tensile strength.</title>
        <authorList>
            <person name="Kono N."/>
            <person name="Nakamura H."/>
            <person name="Ohtoshi R."/>
            <person name="Tomita M."/>
            <person name="Numata K."/>
            <person name="Arakawa K."/>
        </authorList>
    </citation>
    <scope>NUCLEOTIDE SEQUENCE [LARGE SCALE GENOMIC DNA]</scope>
</reference>
<evidence type="ECO:0000313" key="3">
    <source>
        <dbReference type="Proteomes" id="UP000299102"/>
    </source>
</evidence>
<accession>A0A4C1WCX1</accession>
<gene>
    <name evidence="2" type="ORF">EVAR_96912_1</name>
</gene>